<dbReference type="Proteomes" id="UP001066276">
    <property type="component" value="Chromosome 5"/>
</dbReference>
<name>A0AAV7RHE3_PLEWA</name>
<accession>A0AAV7RHE3</accession>
<feature type="region of interest" description="Disordered" evidence="1">
    <location>
        <begin position="109"/>
        <end position="152"/>
    </location>
</feature>
<evidence type="ECO:0000313" key="3">
    <source>
        <dbReference type="Proteomes" id="UP001066276"/>
    </source>
</evidence>
<organism evidence="2 3">
    <name type="scientific">Pleurodeles waltl</name>
    <name type="common">Iberian ribbed newt</name>
    <dbReference type="NCBI Taxonomy" id="8319"/>
    <lineage>
        <taxon>Eukaryota</taxon>
        <taxon>Metazoa</taxon>
        <taxon>Chordata</taxon>
        <taxon>Craniata</taxon>
        <taxon>Vertebrata</taxon>
        <taxon>Euteleostomi</taxon>
        <taxon>Amphibia</taxon>
        <taxon>Batrachia</taxon>
        <taxon>Caudata</taxon>
        <taxon>Salamandroidea</taxon>
        <taxon>Salamandridae</taxon>
        <taxon>Pleurodelinae</taxon>
        <taxon>Pleurodeles</taxon>
    </lineage>
</organism>
<feature type="compositionally biased region" description="Basic and acidic residues" evidence="1">
    <location>
        <begin position="114"/>
        <end position="124"/>
    </location>
</feature>
<comment type="caution">
    <text evidence="2">The sequence shown here is derived from an EMBL/GenBank/DDBJ whole genome shotgun (WGS) entry which is preliminary data.</text>
</comment>
<dbReference type="EMBL" id="JANPWB010000009">
    <property type="protein sequence ID" value="KAJ1151067.1"/>
    <property type="molecule type" value="Genomic_DNA"/>
</dbReference>
<keyword evidence="3" id="KW-1185">Reference proteome</keyword>
<feature type="compositionally biased region" description="Basic and acidic residues" evidence="1">
    <location>
        <begin position="62"/>
        <end position="72"/>
    </location>
</feature>
<sequence length="194" mass="21590">MYHKETEQNKAHFLSRHPQASFLPGKKVREERCGEPTPRSQHLLAGNVMYASLLPLEMPSEPGREAKGHQCREGTGSGQSASNTEGGLFLSCTKRRVVMPKEMTHWDISLQQYPEKEIGKEQDPKGSGQEDPEGKEDCTAGEPVEGSPTPLKIPQGLGWRISGCLQSMPACWPQLRRVVAVRWVTAVRRGDRDC</sequence>
<dbReference type="AlphaFoldDB" id="A0AAV7RHE3"/>
<gene>
    <name evidence="2" type="ORF">NDU88_003854</name>
</gene>
<evidence type="ECO:0000313" key="2">
    <source>
        <dbReference type="EMBL" id="KAJ1151067.1"/>
    </source>
</evidence>
<feature type="region of interest" description="Disordered" evidence="1">
    <location>
        <begin position="58"/>
        <end position="86"/>
    </location>
</feature>
<proteinExistence type="predicted"/>
<protein>
    <submittedName>
        <fullName evidence="2">Uncharacterized protein</fullName>
    </submittedName>
</protein>
<reference evidence="2" key="1">
    <citation type="journal article" date="2022" name="bioRxiv">
        <title>Sequencing and chromosome-scale assembly of the giantPleurodeles waltlgenome.</title>
        <authorList>
            <person name="Brown T."/>
            <person name="Elewa A."/>
            <person name="Iarovenko S."/>
            <person name="Subramanian E."/>
            <person name="Araus A.J."/>
            <person name="Petzold A."/>
            <person name="Susuki M."/>
            <person name="Suzuki K.-i.T."/>
            <person name="Hayashi T."/>
            <person name="Toyoda A."/>
            <person name="Oliveira C."/>
            <person name="Osipova E."/>
            <person name="Leigh N.D."/>
            <person name="Simon A."/>
            <person name="Yun M.H."/>
        </authorList>
    </citation>
    <scope>NUCLEOTIDE SEQUENCE</scope>
    <source>
        <strain evidence="2">20211129_DDA</strain>
        <tissue evidence="2">Liver</tissue>
    </source>
</reference>
<evidence type="ECO:0000256" key="1">
    <source>
        <dbReference type="SAM" id="MobiDB-lite"/>
    </source>
</evidence>